<proteinExistence type="predicted"/>
<dbReference type="Pfam" id="PF13424">
    <property type="entry name" value="TPR_12"/>
    <property type="match status" value="1"/>
</dbReference>
<evidence type="ECO:0000256" key="1">
    <source>
        <dbReference type="PROSITE-ProRule" id="PRU00339"/>
    </source>
</evidence>
<protein>
    <submittedName>
        <fullName evidence="3">Uncharacterized protein</fullName>
    </submittedName>
</protein>
<dbReference type="PROSITE" id="PS50005">
    <property type="entry name" value="TPR"/>
    <property type="match status" value="1"/>
</dbReference>
<dbReference type="AlphaFoldDB" id="A0AAE1C3I7"/>
<keyword evidence="4" id="KW-1185">Reference proteome</keyword>
<evidence type="ECO:0000313" key="4">
    <source>
        <dbReference type="Proteomes" id="UP001274830"/>
    </source>
</evidence>
<dbReference type="SUPFAM" id="SSF48452">
    <property type="entry name" value="TPR-like"/>
    <property type="match status" value="1"/>
</dbReference>
<dbReference type="PANTHER" id="PTHR46082:SF6">
    <property type="entry name" value="AAA+ ATPASE DOMAIN-CONTAINING PROTEIN-RELATED"/>
    <property type="match status" value="1"/>
</dbReference>
<gene>
    <name evidence="3" type="ORF">LTR78_003714</name>
</gene>
<dbReference type="Proteomes" id="UP001274830">
    <property type="component" value="Unassembled WGS sequence"/>
</dbReference>
<dbReference type="EMBL" id="JAUTXT010000010">
    <property type="protein sequence ID" value="KAK3676438.1"/>
    <property type="molecule type" value="Genomic_DNA"/>
</dbReference>
<keyword evidence="1" id="KW-0802">TPR repeat</keyword>
<dbReference type="Gene3D" id="1.25.40.10">
    <property type="entry name" value="Tetratricopeptide repeat domain"/>
    <property type="match status" value="1"/>
</dbReference>
<dbReference type="PANTHER" id="PTHR46082">
    <property type="entry name" value="ATP/GTP-BINDING PROTEIN-RELATED"/>
    <property type="match status" value="1"/>
</dbReference>
<dbReference type="InterPro" id="IPR011990">
    <property type="entry name" value="TPR-like_helical_dom_sf"/>
</dbReference>
<dbReference type="Pfam" id="PF13374">
    <property type="entry name" value="TPR_10"/>
    <property type="match status" value="1"/>
</dbReference>
<feature type="compositionally biased region" description="Polar residues" evidence="2">
    <location>
        <begin position="1"/>
        <end position="21"/>
    </location>
</feature>
<feature type="repeat" description="TPR" evidence="1">
    <location>
        <begin position="92"/>
        <end position="125"/>
    </location>
</feature>
<name>A0AAE1C3I7_9PEZI</name>
<organism evidence="3 4">
    <name type="scientific">Recurvomyces mirabilis</name>
    <dbReference type="NCBI Taxonomy" id="574656"/>
    <lineage>
        <taxon>Eukaryota</taxon>
        <taxon>Fungi</taxon>
        <taxon>Dikarya</taxon>
        <taxon>Ascomycota</taxon>
        <taxon>Pezizomycotina</taxon>
        <taxon>Dothideomycetes</taxon>
        <taxon>Dothideomycetidae</taxon>
        <taxon>Mycosphaerellales</taxon>
        <taxon>Teratosphaeriaceae</taxon>
        <taxon>Recurvomyces</taxon>
    </lineage>
</organism>
<comment type="caution">
    <text evidence="3">The sequence shown here is derived from an EMBL/GenBank/DDBJ whole genome shotgun (WGS) entry which is preliminary data.</text>
</comment>
<feature type="region of interest" description="Disordered" evidence="2">
    <location>
        <begin position="1"/>
        <end position="25"/>
    </location>
</feature>
<accession>A0AAE1C3I7</accession>
<dbReference type="InterPro" id="IPR019734">
    <property type="entry name" value="TPR_rpt"/>
</dbReference>
<reference evidence="3" key="1">
    <citation type="submission" date="2023-07" db="EMBL/GenBank/DDBJ databases">
        <title>Black Yeasts Isolated from many extreme environments.</title>
        <authorList>
            <person name="Coleine C."/>
            <person name="Stajich J.E."/>
            <person name="Selbmann L."/>
        </authorList>
    </citation>
    <scope>NUCLEOTIDE SEQUENCE</scope>
    <source>
        <strain evidence="3">CCFEE 5485</strain>
    </source>
</reference>
<evidence type="ECO:0000256" key="2">
    <source>
        <dbReference type="SAM" id="MobiDB-lite"/>
    </source>
</evidence>
<sequence length="156" mass="17248">MSTATDLQSQEDLAHSHQQQGRPAESEALLRTVLSSRLQTLDPHHADVVRAKNNLAASLNSQHKDLDYAETLQLDVIAADRDSLGPEHPDTLVSLNNLGNIYMHQGRFEKAVETQRNALATSERVNGEAHENTMTLKHNLDNTLRHQREAAGTGSQ</sequence>
<evidence type="ECO:0000313" key="3">
    <source>
        <dbReference type="EMBL" id="KAK3676438.1"/>
    </source>
</evidence>
<dbReference type="InterPro" id="IPR053137">
    <property type="entry name" value="NLR-like"/>
</dbReference>